<evidence type="ECO:0000256" key="4">
    <source>
        <dbReference type="ARBA" id="ARBA00022989"/>
    </source>
</evidence>
<dbReference type="SUPFAM" id="SSF48371">
    <property type="entry name" value="ARM repeat"/>
    <property type="match status" value="1"/>
</dbReference>
<evidence type="ECO:0000256" key="2">
    <source>
        <dbReference type="ARBA" id="ARBA00007797"/>
    </source>
</evidence>
<evidence type="ECO:0000256" key="1">
    <source>
        <dbReference type="ARBA" id="ARBA00004232"/>
    </source>
</evidence>
<comment type="similarity">
    <text evidence="2">Belongs to the CBF/MAK21 family.</text>
</comment>
<accession>A0ABQ8EV21</accession>
<evidence type="ECO:0000256" key="3">
    <source>
        <dbReference type="ARBA" id="ARBA00022692"/>
    </source>
</evidence>
<organism evidence="6 7">
    <name type="scientific">Batrachochytrium salamandrivorans</name>
    <dbReference type="NCBI Taxonomy" id="1357716"/>
    <lineage>
        <taxon>Eukaryota</taxon>
        <taxon>Fungi</taxon>
        <taxon>Fungi incertae sedis</taxon>
        <taxon>Chytridiomycota</taxon>
        <taxon>Chytridiomycota incertae sedis</taxon>
        <taxon>Chytridiomycetes</taxon>
        <taxon>Rhizophydiales</taxon>
        <taxon>Rhizophydiales incertae sedis</taxon>
        <taxon>Batrachochytrium</taxon>
    </lineage>
</organism>
<dbReference type="InterPro" id="IPR005612">
    <property type="entry name" value="CCAAT-binding_factor"/>
</dbReference>
<keyword evidence="4" id="KW-0472">Membrane</keyword>
<comment type="subcellular location">
    <subcellularLocation>
        <location evidence="1">Nucleus membrane</location>
        <topology evidence="1">Multi-pass membrane protein</topology>
    </subcellularLocation>
</comment>
<name>A0ABQ8EV21_9FUNG</name>
<sequence length="500" mass="56970">MAKTTPDTVRQIAKGCLADNTKLNDIIKLLKLCEDRTPDVAHAAITSLQFVFSKLVALGMLDKRQSEGASSTELASWLRENRARFFGVLRETMSHEEPRLQIVSFDKHIQLIKDATEHLNEFQSNMLLPLVEMLLCAETISEPLLAKIIQTLNKYDDLRFFFFRNASKVMSDQLSKTKLRSDAATNVRCAYAIISKLSPAPQDLENMKMLCDCSLTGIKDEKVSTLSHATSYCRAYSDCWLAFMRNALPREIYKSCLESLHQKIIPNLAEPVHLMDFLVDAYNTDGIISLLALNGIFTLINEHNLDYPDFYSKLYALFDASLLHYKYRARFFRMADLFLSSSYLPSYLVSAFVKRMARLCLLAPPPGIVMILPFIFNLLKRHPSSIRLIHDADCVIEQVSDPFDFITLDPSKCNAQKSYLWEIHALQMHAVPAVSVLARVFQDSLAKPSYDLEDFMDHTFKTMVDSEIQSKKRKLLEEEPPAINVKVNQAWLDGSLWVEA</sequence>
<dbReference type="PANTHER" id="PTHR12455:SF0">
    <property type="entry name" value="NUCLEOLAR COMPLEX PROTEIN 4 HOMOLOG"/>
    <property type="match status" value="1"/>
</dbReference>
<comment type="caution">
    <text evidence="6">The sequence shown here is derived from an EMBL/GenBank/DDBJ whole genome shotgun (WGS) entry which is preliminary data.</text>
</comment>
<feature type="domain" description="CCAAT-binding factor" evidence="5">
    <location>
        <begin position="289"/>
        <end position="438"/>
    </location>
</feature>
<dbReference type="InterPro" id="IPR027193">
    <property type="entry name" value="Noc4"/>
</dbReference>
<dbReference type="Pfam" id="PF03914">
    <property type="entry name" value="CBF"/>
    <property type="match status" value="1"/>
</dbReference>
<evidence type="ECO:0000313" key="6">
    <source>
        <dbReference type="EMBL" id="KAH6585702.1"/>
    </source>
</evidence>
<dbReference type="Proteomes" id="UP001648503">
    <property type="component" value="Unassembled WGS sequence"/>
</dbReference>
<keyword evidence="7" id="KW-1185">Reference proteome</keyword>
<evidence type="ECO:0000313" key="7">
    <source>
        <dbReference type="Proteomes" id="UP001648503"/>
    </source>
</evidence>
<gene>
    <name evidence="6" type="ORF">BASA50_001036</name>
</gene>
<protein>
    <recommendedName>
        <fullName evidence="5">CCAAT-binding factor domain-containing protein</fullName>
    </recommendedName>
</protein>
<dbReference type="PANTHER" id="PTHR12455">
    <property type="entry name" value="NUCLEOLAR COMPLEX PROTEIN 4"/>
    <property type="match status" value="1"/>
</dbReference>
<proteinExistence type="inferred from homology"/>
<dbReference type="InterPro" id="IPR016024">
    <property type="entry name" value="ARM-type_fold"/>
</dbReference>
<dbReference type="EMBL" id="JAFCIX010000579">
    <property type="protein sequence ID" value="KAH6585702.1"/>
    <property type="molecule type" value="Genomic_DNA"/>
</dbReference>
<keyword evidence="4" id="KW-1133">Transmembrane helix</keyword>
<evidence type="ECO:0000259" key="5">
    <source>
        <dbReference type="Pfam" id="PF03914"/>
    </source>
</evidence>
<keyword evidence="3" id="KW-0812">Transmembrane</keyword>
<reference evidence="6 7" key="1">
    <citation type="submission" date="2021-02" db="EMBL/GenBank/DDBJ databases">
        <title>Variation within the Batrachochytrium salamandrivorans European outbreak.</title>
        <authorList>
            <person name="Kelly M."/>
            <person name="Pasmans F."/>
            <person name="Shea T.P."/>
            <person name="Munoz J.F."/>
            <person name="Carranza S."/>
            <person name="Cuomo C.A."/>
            <person name="Martel A."/>
        </authorList>
    </citation>
    <scope>NUCLEOTIDE SEQUENCE [LARGE SCALE GENOMIC DNA]</scope>
    <source>
        <strain evidence="6 7">AMFP18/2</strain>
    </source>
</reference>